<feature type="binding site" evidence="6">
    <location>
        <position position="43"/>
    </location>
    <ligand>
        <name>Mg(2+)</name>
        <dbReference type="ChEBI" id="CHEBI:18420"/>
        <label>1</label>
    </ligand>
</feature>
<feature type="active site" evidence="5">
    <location>
        <position position="123"/>
    </location>
</feature>
<dbReference type="InterPro" id="IPR037493">
    <property type="entry name" value="ExoIII-like"/>
</dbReference>
<feature type="binding site" evidence="6">
    <location>
        <position position="265"/>
    </location>
    <ligand>
        <name>Mg(2+)</name>
        <dbReference type="ChEBI" id="CHEBI:18420"/>
        <label>1</label>
    </ligand>
</feature>
<keyword evidence="10" id="KW-1185">Reference proteome</keyword>
<keyword evidence="4 6" id="KW-0460">Magnesium</keyword>
<reference evidence="9" key="1">
    <citation type="journal article" date="2014" name="Int. J. Syst. Evol. Microbiol.">
        <title>Complete genome sequence of Corynebacterium casei LMG S-19264T (=DSM 44701T), isolated from a smear-ripened cheese.</title>
        <authorList>
            <consortium name="US DOE Joint Genome Institute (JGI-PGF)"/>
            <person name="Walter F."/>
            <person name="Albersmeier A."/>
            <person name="Kalinowski J."/>
            <person name="Ruckert C."/>
        </authorList>
    </citation>
    <scope>NUCLEOTIDE SEQUENCE</scope>
    <source>
        <strain evidence="9">CGMCC 1.12827</strain>
    </source>
</reference>
<keyword evidence="6" id="KW-0464">Manganese</keyword>
<feature type="binding site" evidence="6">
    <location>
        <position position="165"/>
    </location>
    <ligand>
        <name>Mg(2+)</name>
        <dbReference type="ChEBI" id="CHEBI:18420"/>
        <label>1</label>
    </ligand>
</feature>
<evidence type="ECO:0000256" key="3">
    <source>
        <dbReference type="ARBA" id="ARBA00022801"/>
    </source>
</evidence>
<feature type="active site" description="Proton donor/acceptor" evidence="5">
    <location>
        <position position="163"/>
    </location>
</feature>
<dbReference type="PANTHER" id="PTHR43250">
    <property type="entry name" value="EXODEOXYRIBONUCLEASE III"/>
    <property type="match status" value="1"/>
</dbReference>
<feature type="binding site" evidence="6">
    <location>
        <position position="264"/>
    </location>
    <ligand>
        <name>Mg(2+)</name>
        <dbReference type="ChEBI" id="CHEBI:18420"/>
        <label>1</label>
    </ligand>
</feature>
<feature type="site" description="Transition state stabilizer" evidence="7">
    <location>
        <position position="165"/>
    </location>
</feature>
<dbReference type="InterPro" id="IPR005135">
    <property type="entry name" value="Endo/exonuclease/phosphatase"/>
</dbReference>
<feature type="site" description="Interaction with DNA substrate" evidence="7">
    <location>
        <position position="265"/>
    </location>
</feature>
<dbReference type="GO" id="GO:0046872">
    <property type="term" value="F:metal ion binding"/>
    <property type="evidence" value="ECO:0007669"/>
    <property type="project" value="UniProtKB-KW"/>
</dbReference>
<comment type="similarity">
    <text evidence="1">Belongs to the DNA repair enzymes AP/ExoA family.</text>
</comment>
<dbReference type="Pfam" id="PF03372">
    <property type="entry name" value="Exo_endo_phos"/>
    <property type="match status" value="1"/>
</dbReference>
<dbReference type="InterPro" id="IPR036691">
    <property type="entry name" value="Endo/exonu/phosph_ase_sf"/>
</dbReference>
<feature type="binding site" evidence="6">
    <location>
        <position position="9"/>
    </location>
    <ligand>
        <name>Mg(2+)</name>
        <dbReference type="ChEBI" id="CHEBI:18420"/>
        <label>1</label>
    </ligand>
</feature>
<dbReference type="InterPro" id="IPR004808">
    <property type="entry name" value="AP_endonuc_1"/>
</dbReference>
<dbReference type="PANTHER" id="PTHR43250:SF2">
    <property type="entry name" value="EXODEOXYRIBONUCLEASE III"/>
    <property type="match status" value="1"/>
</dbReference>
<dbReference type="RefSeq" id="WP_188584653.1">
    <property type="nucleotide sequence ID" value="NZ_BMGC01000001.1"/>
</dbReference>
<evidence type="ECO:0000256" key="5">
    <source>
        <dbReference type="PIRSR" id="PIRSR604808-1"/>
    </source>
</evidence>
<evidence type="ECO:0000259" key="8">
    <source>
        <dbReference type="Pfam" id="PF03372"/>
    </source>
</evidence>
<protein>
    <submittedName>
        <fullName evidence="9">Exodeoxyribonuclease</fullName>
    </submittedName>
</protein>
<sequence>MSIVVTTTNVNGIRAAVSVRNEHNPGLLAWLKESDSDHVLLQEIRATEDQARAALAPALDDGWHLVMADSTVKGHAGVGILSREPAIAHRVGFGSDEFDGTGRYLEADFTQPDGRGLTVASVYVPKGAADGEKYEEKFRFLGAFADHLGSLARKRRDVVIGGDWNIAPTERDLKNWKGNQKNPGFLPAERAWVADVLDTGWIDVVRQIEGDVSGPYSWWSWRGKAFDNDAGWRIDYQLANRSMAARGKESRVHRANAYDQRWSDHAPVSVTYE</sequence>
<proteinExistence type="inferred from homology"/>
<feature type="site" description="Important for catalytic activity" evidence="7">
    <location>
        <position position="235"/>
    </location>
</feature>
<gene>
    <name evidence="9" type="ORF">GCM10011489_01480</name>
</gene>
<feature type="domain" description="Endonuclease/exonuclease/phosphatase" evidence="8">
    <location>
        <begin position="7"/>
        <end position="265"/>
    </location>
</feature>
<feature type="binding site" evidence="6">
    <location>
        <position position="163"/>
    </location>
    <ligand>
        <name>Mg(2+)</name>
        <dbReference type="ChEBI" id="CHEBI:18420"/>
        <label>1</label>
    </ligand>
</feature>
<dbReference type="NCBIfam" id="TIGR00195">
    <property type="entry name" value="exoDNase_III"/>
    <property type="match status" value="1"/>
</dbReference>
<dbReference type="AlphaFoldDB" id="A0A916WMS0"/>
<feature type="active site" description="Proton acceptor" evidence="5">
    <location>
        <position position="265"/>
    </location>
</feature>
<dbReference type="NCBIfam" id="TIGR00633">
    <property type="entry name" value="xth"/>
    <property type="match status" value="1"/>
</dbReference>
<organism evidence="9 10">
    <name type="scientific">Gordonia jinhuaensis</name>
    <dbReference type="NCBI Taxonomy" id="1517702"/>
    <lineage>
        <taxon>Bacteria</taxon>
        <taxon>Bacillati</taxon>
        <taxon>Actinomycetota</taxon>
        <taxon>Actinomycetes</taxon>
        <taxon>Mycobacteriales</taxon>
        <taxon>Gordoniaceae</taxon>
        <taxon>Gordonia</taxon>
    </lineage>
</organism>
<accession>A0A916WMS0</accession>
<dbReference type="EMBL" id="BMGC01000001">
    <property type="protein sequence ID" value="GGB17075.1"/>
    <property type="molecule type" value="Genomic_DNA"/>
</dbReference>
<reference evidence="9" key="2">
    <citation type="submission" date="2020-09" db="EMBL/GenBank/DDBJ databases">
        <authorList>
            <person name="Sun Q."/>
            <person name="Zhou Y."/>
        </authorList>
    </citation>
    <scope>NUCLEOTIDE SEQUENCE</scope>
    <source>
        <strain evidence="9">CGMCC 1.12827</strain>
    </source>
</reference>
<evidence type="ECO:0000256" key="4">
    <source>
        <dbReference type="ARBA" id="ARBA00022842"/>
    </source>
</evidence>
<comment type="caution">
    <text evidence="9">The sequence shown here is derived from an EMBL/GenBank/DDBJ whole genome shotgun (WGS) entry which is preliminary data.</text>
</comment>
<dbReference type="PROSITE" id="PS51435">
    <property type="entry name" value="AP_NUCLEASE_F1_4"/>
    <property type="match status" value="1"/>
</dbReference>
<evidence type="ECO:0000256" key="1">
    <source>
        <dbReference type="ARBA" id="ARBA00007092"/>
    </source>
</evidence>
<evidence type="ECO:0000256" key="2">
    <source>
        <dbReference type="ARBA" id="ARBA00022723"/>
    </source>
</evidence>
<evidence type="ECO:0000256" key="7">
    <source>
        <dbReference type="PIRSR" id="PIRSR604808-3"/>
    </source>
</evidence>
<dbReference type="GO" id="GO:0008311">
    <property type="term" value="F:double-stranded DNA 3'-5' DNA exonuclease activity"/>
    <property type="evidence" value="ECO:0007669"/>
    <property type="project" value="InterPro"/>
</dbReference>
<dbReference type="Gene3D" id="3.60.10.10">
    <property type="entry name" value="Endonuclease/exonuclease/phosphatase"/>
    <property type="match status" value="1"/>
</dbReference>
<keyword evidence="3" id="KW-0378">Hydrolase</keyword>
<evidence type="ECO:0000313" key="10">
    <source>
        <dbReference type="Proteomes" id="UP000621454"/>
    </source>
</evidence>
<dbReference type="SUPFAM" id="SSF56219">
    <property type="entry name" value="DNase I-like"/>
    <property type="match status" value="1"/>
</dbReference>
<comment type="cofactor">
    <cofactor evidence="6">
        <name>Mg(2+)</name>
        <dbReference type="ChEBI" id="CHEBI:18420"/>
    </cofactor>
    <cofactor evidence="6">
        <name>Mn(2+)</name>
        <dbReference type="ChEBI" id="CHEBI:29035"/>
    </cofactor>
    <text evidence="6">Probably binds two magnesium or manganese ions per subunit.</text>
</comment>
<evidence type="ECO:0000256" key="6">
    <source>
        <dbReference type="PIRSR" id="PIRSR604808-2"/>
    </source>
</evidence>
<dbReference type="GO" id="GO:0006281">
    <property type="term" value="P:DNA repair"/>
    <property type="evidence" value="ECO:0007669"/>
    <property type="project" value="InterPro"/>
</dbReference>
<dbReference type="Proteomes" id="UP000621454">
    <property type="component" value="Unassembled WGS sequence"/>
</dbReference>
<evidence type="ECO:0000313" key="9">
    <source>
        <dbReference type="EMBL" id="GGB17075.1"/>
    </source>
</evidence>
<name>A0A916WMS0_9ACTN</name>
<keyword evidence="2 6" id="KW-0479">Metal-binding</keyword>